<accession>A0AAE0L1C3</accession>
<sequence length="93" mass="10144">MGAGQKMQQSSMDMAGACKTTFGLRSLVAIAHCRMNRSEMDKSRTLAVMLLWVTARQEPSAFEFLNSVGFSDSLTALAQSSSTMGRNQRSKFG</sequence>
<evidence type="ECO:0000313" key="1">
    <source>
        <dbReference type="EMBL" id="KAK3268174.1"/>
    </source>
</evidence>
<name>A0AAE0L1C3_9CHLO</name>
<dbReference type="AlphaFoldDB" id="A0AAE0L1C3"/>
<proteinExistence type="predicted"/>
<reference evidence="1 2" key="1">
    <citation type="journal article" date="2015" name="Genome Biol. Evol.">
        <title>Comparative Genomics of a Bacterivorous Green Alga Reveals Evolutionary Causalities and Consequences of Phago-Mixotrophic Mode of Nutrition.</title>
        <authorList>
            <person name="Burns J.A."/>
            <person name="Paasch A."/>
            <person name="Narechania A."/>
            <person name="Kim E."/>
        </authorList>
    </citation>
    <scope>NUCLEOTIDE SEQUENCE [LARGE SCALE GENOMIC DNA]</scope>
    <source>
        <strain evidence="1 2">PLY_AMNH</strain>
    </source>
</reference>
<keyword evidence="2" id="KW-1185">Reference proteome</keyword>
<comment type="caution">
    <text evidence="1">The sequence shown here is derived from an EMBL/GenBank/DDBJ whole genome shotgun (WGS) entry which is preliminary data.</text>
</comment>
<gene>
    <name evidence="1" type="ORF">CYMTET_23312</name>
</gene>
<dbReference type="Proteomes" id="UP001190700">
    <property type="component" value="Unassembled WGS sequence"/>
</dbReference>
<evidence type="ECO:0000313" key="2">
    <source>
        <dbReference type="Proteomes" id="UP001190700"/>
    </source>
</evidence>
<dbReference type="EMBL" id="LGRX02011980">
    <property type="protein sequence ID" value="KAK3268174.1"/>
    <property type="molecule type" value="Genomic_DNA"/>
</dbReference>
<protein>
    <submittedName>
        <fullName evidence="1">Uncharacterized protein</fullName>
    </submittedName>
</protein>
<organism evidence="1 2">
    <name type="scientific">Cymbomonas tetramitiformis</name>
    <dbReference type="NCBI Taxonomy" id="36881"/>
    <lineage>
        <taxon>Eukaryota</taxon>
        <taxon>Viridiplantae</taxon>
        <taxon>Chlorophyta</taxon>
        <taxon>Pyramimonadophyceae</taxon>
        <taxon>Pyramimonadales</taxon>
        <taxon>Pyramimonadaceae</taxon>
        <taxon>Cymbomonas</taxon>
    </lineage>
</organism>